<evidence type="ECO:0000313" key="1">
    <source>
        <dbReference type="Proteomes" id="UP000189701"/>
    </source>
</evidence>
<protein>
    <submittedName>
        <fullName evidence="2">Uncharacterized protein LOC104242307</fullName>
    </submittedName>
</protein>
<dbReference type="RefSeq" id="XP_009795640.1">
    <property type="nucleotide sequence ID" value="XM_009797338.1"/>
</dbReference>
<evidence type="ECO:0000313" key="2">
    <source>
        <dbReference type="RefSeq" id="XP_009795640.1"/>
    </source>
</evidence>
<dbReference type="GeneID" id="104242307"/>
<dbReference type="eggNOG" id="ENOG502SAQP">
    <property type="taxonomic scope" value="Eukaryota"/>
</dbReference>
<dbReference type="AlphaFoldDB" id="A0A1U7Y9X5"/>
<keyword evidence="1" id="KW-1185">Reference proteome</keyword>
<reference evidence="2" key="2">
    <citation type="submission" date="2025-08" db="UniProtKB">
        <authorList>
            <consortium name="RefSeq"/>
        </authorList>
    </citation>
    <scope>IDENTIFICATION</scope>
    <source>
        <tissue evidence="2">Leaf</tissue>
    </source>
</reference>
<name>A0A1U7Y9X5_NICSY</name>
<organism evidence="1 2">
    <name type="scientific">Nicotiana sylvestris</name>
    <name type="common">Wood tobacco</name>
    <name type="synonym">South American tobacco</name>
    <dbReference type="NCBI Taxonomy" id="4096"/>
    <lineage>
        <taxon>Eukaryota</taxon>
        <taxon>Viridiplantae</taxon>
        <taxon>Streptophyta</taxon>
        <taxon>Embryophyta</taxon>
        <taxon>Tracheophyta</taxon>
        <taxon>Spermatophyta</taxon>
        <taxon>Magnoliopsida</taxon>
        <taxon>eudicotyledons</taxon>
        <taxon>Gunneridae</taxon>
        <taxon>Pentapetalae</taxon>
        <taxon>asterids</taxon>
        <taxon>lamiids</taxon>
        <taxon>Solanales</taxon>
        <taxon>Solanaceae</taxon>
        <taxon>Nicotianoideae</taxon>
        <taxon>Nicotianeae</taxon>
        <taxon>Nicotiana</taxon>
    </lineage>
</organism>
<accession>A0A1U7Y9X5</accession>
<dbReference type="KEGG" id="nsy:104242307"/>
<sequence length="379" mass="41678">MPLSGIRPSDAVKCVDGFIKSHLYHLNKIGGNELIRDDVRRKAAIILGAARAVMTTDFDIAEADLEPAETETPVLHATVGESNGAKYTILLAQNDPHRDILTENLALTEDELVILKVVMRSAQTIIPLQGLNLIIDGYHYLSNSTKSSYRAFLAVERQVWVPKAFKTFADANKDIVRDLMWHKAGHPVSVSIKELAATSPAVKTKLESAKLGSASVRLPALENDAVAAQTILKLSEVVSPIWETMGGSMSADAIRIRLQIVHGVARGTARYMPPVKLDNNITIETRKEALNELKRVVKASSHKVAVAYGFYCAMAENAAMESGDTASHTLRHAFSLKKLKSECPLSYFMGVELYKDFKAVKAKERIEGKMKMPEKNLVE</sequence>
<gene>
    <name evidence="2" type="primary">LOC104242307</name>
</gene>
<reference evidence="1" key="1">
    <citation type="journal article" date="2013" name="Genome Biol.">
        <title>Reference genomes and transcriptomes of Nicotiana sylvestris and Nicotiana tomentosiformis.</title>
        <authorList>
            <person name="Sierro N."/>
            <person name="Battey J.N."/>
            <person name="Ouadi S."/>
            <person name="Bovet L."/>
            <person name="Goepfert S."/>
            <person name="Bakaher N."/>
            <person name="Peitsch M.C."/>
            <person name="Ivanov N.V."/>
        </authorList>
    </citation>
    <scope>NUCLEOTIDE SEQUENCE [LARGE SCALE GENOMIC DNA]</scope>
</reference>
<dbReference type="Proteomes" id="UP000189701">
    <property type="component" value="Unplaced"/>
</dbReference>
<proteinExistence type="predicted"/>